<feature type="domain" description="PAS" evidence="10">
    <location>
        <begin position="516"/>
        <end position="571"/>
    </location>
</feature>
<feature type="domain" description="PAC" evidence="11">
    <location>
        <begin position="340"/>
        <end position="391"/>
    </location>
</feature>
<dbReference type="InterPro" id="IPR029016">
    <property type="entry name" value="GAF-like_dom_sf"/>
</dbReference>
<dbReference type="GO" id="GO:0004673">
    <property type="term" value="F:protein histidine kinase activity"/>
    <property type="evidence" value="ECO:0007669"/>
    <property type="project" value="UniProtKB-EC"/>
</dbReference>
<dbReference type="PANTHER" id="PTHR43304:SF1">
    <property type="entry name" value="PAC DOMAIN-CONTAINING PROTEIN"/>
    <property type="match status" value="1"/>
</dbReference>
<dbReference type="Pfam" id="PF08448">
    <property type="entry name" value="PAS_4"/>
    <property type="match status" value="4"/>
</dbReference>
<feature type="domain" description="PAS" evidence="10">
    <location>
        <begin position="1158"/>
        <end position="1231"/>
    </location>
</feature>
<dbReference type="Gene3D" id="2.10.70.100">
    <property type="match status" value="3"/>
</dbReference>
<evidence type="ECO:0000259" key="10">
    <source>
        <dbReference type="PROSITE" id="PS50112"/>
    </source>
</evidence>
<dbReference type="SUPFAM" id="SSF88659">
    <property type="entry name" value="Sigma3 and sigma4 domains of RNA polymerase sigma factors"/>
    <property type="match status" value="1"/>
</dbReference>
<dbReference type="InterPro" id="IPR000014">
    <property type="entry name" value="PAS"/>
</dbReference>
<dbReference type="InterPro" id="IPR001610">
    <property type="entry name" value="PAC"/>
</dbReference>
<dbReference type="Gene3D" id="3.30.450.40">
    <property type="match status" value="2"/>
</dbReference>
<keyword evidence="6" id="KW-0805">Transcription regulation</keyword>
<dbReference type="SMART" id="SM00086">
    <property type="entry name" value="PAC"/>
    <property type="match status" value="10"/>
</dbReference>
<keyword evidence="8" id="KW-0175">Coiled coil</keyword>
<keyword evidence="3" id="KW-0597">Phosphoprotein</keyword>
<dbReference type="SMART" id="SM00065">
    <property type="entry name" value="GAF"/>
    <property type="match status" value="2"/>
</dbReference>
<dbReference type="EMBL" id="CP019893">
    <property type="protein sequence ID" value="ARS91686.1"/>
    <property type="molecule type" value="Genomic_DNA"/>
</dbReference>
<evidence type="ECO:0000313" key="12">
    <source>
        <dbReference type="EMBL" id="ARS91686.1"/>
    </source>
</evidence>
<dbReference type="InterPro" id="IPR031803">
    <property type="entry name" value="BAT_GAF/HTH-assoc"/>
</dbReference>
<organism evidence="12 13">
    <name type="scientific">Natrarchaeobaculum aegyptiacum</name>
    <dbReference type="NCBI Taxonomy" id="745377"/>
    <lineage>
        <taxon>Archaea</taxon>
        <taxon>Methanobacteriati</taxon>
        <taxon>Methanobacteriota</taxon>
        <taxon>Stenosarchaea group</taxon>
        <taxon>Halobacteria</taxon>
        <taxon>Halobacteriales</taxon>
        <taxon>Natrialbaceae</taxon>
        <taxon>Natrarchaeobaculum</taxon>
    </lineage>
</organism>
<feature type="coiled-coil region" evidence="8">
    <location>
        <begin position="1543"/>
        <end position="1583"/>
    </location>
</feature>
<dbReference type="InterPro" id="IPR013767">
    <property type="entry name" value="PAS_fold"/>
</dbReference>
<dbReference type="Pfam" id="PF00989">
    <property type="entry name" value="PAS"/>
    <property type="match status" value="1"/>
</dbReference>
<evidence type="ECO:0000256" key="1">
    <source>
        <dbReference type="ARBA" id="ARBA00000085"/>
    </source>
</evidence>
<keyword evidence="13" id="KW-1185">Reference proteome</keyword>
<reference evidence="13" key="1">
    <citation type="submission" date="2017-02" db="EMBL/GenBank/DDBJ databases">
        <title>Natronthermophilus aegyptiacus gen. nov.,sp. nov., an aerobic, extremely halophilic alkalithermophilic archaeon isolated from the athalassohaline Wadi An Natrun, Egypt.</title>
        <authorList>
            <person name="Zhao B."/>
        </authorList>
    </citation>
    <scope>NUCLEOTIDE SEQUENCE [LARGE SCALE GENOMIC DNA]</scope>
    <source>
        <strain evidence="13">JW/NM-HA 15</strain>
    </source>
</reference>
<evidence type="ECO:0000256" key="6">
    <source>
        <dbReference type="ARBA" id="ARBA00023015"/>
    </source>
</evidence>
<dbReference type="InterPro" id="IPR013324">
    <property type="entry name" value="RNA_pol_sigma_r3/r4-like"/>
</dbReference>
<comment type="catalytic activity">
    <reaction evidence="1">
        <text>ATP + protein L-histidine = ADP + protein N-phospho-L-histidine.</text>
        <dbReference type="EC" id="2.7.13.3"/>
    </reaction>
</comment>
<protein>
    <recommendedName>
        <fullName evidence="2">histidine kinase</fullName>
        <ecNumber evidence="2">2.7.13.3</ecNumber>
    </recommendedName>
</protein>
<dbReference type="Pfam" id="PF04967">
    <property type="entry name" value="HTH_10"/>
    <property type="match status" value="1"/>
</dbReference>
<dbReference type="PROSITE" id="PS50112">
    <property type="entry name" value="PAS"/>
    <property type="match status" value="7"/>
</dbReference>
<feature type="domain" description="PAS" evidence="10">
    <location>
        <begin position="793"/>
        <end position="837"/>
    </location>
</feature>
<feature type="domain" description="PAC" evidence="11">
    <location>
        <begin position="840"/>
        <end position="905"/>
    </location>
</feature>
<evidence type="ECO:0000259" key="11">
    <source>
        <dbReference type="PROSITE" id="PS50113"/>
    </source>
</evidence>
<feature type="domain" description="PAS" evidence="10">
    <location>
        <begin position="902"/>
        <end position="972"/>
    </location>
</feature>
<dbReference type="GO" id="GO:0006355">
    <property type="term" value="P:regulation of DNA-templated transcription"/>
    <property type="evidence" value="ECO:0007669"/>
    <property type="project" value="InterPro"/>
</dbReference>
<feature type="domain" description="PAS" evidence="10">
    <location>
        <begin position="392"/>
        <end position="462"/>
    </location>
</feature>
<dbReference type="InterPro" id="IPR013656">
    <property type="entry name" value="PAS_4"/>
</dbReference>
<dbReference type="InterPro" id="IPR007050">
    <property type="entry name" value="HTH_bacterioopsin"/>
</dbReference>
<dbReference type="EC" id="2.7.13.3" evidence="2"/>
<feature type="domain" description="PAC" evidence="11">
    <location>
        <begin position="1234"/>
        <end position="1285"/>
    </location>
</feature>
<evidence type="ECO:0000256" key="3">
    <source>
        <dbReference type="ARBA" id="ARBA00022553"/>
    </source>
</evidence>
<name>A0A2Z2HWF8_9EURY</name>
<dbReference type="InterPro" id="IPR003018">
    <property type="entry name" value="GAF"/>
</dbReference>
<feature type="domain" description="PAS" evidence="10">
    <location>
        <begin position="268"/>
        <end position="338"/>
    </location>
</feature>
<dbReference type="Proteomes" id="UP000250088">
    <property type="component" value="Chromosome"/>
</dbReference>
<dbReference type="CDD" id="cd00130">
    <property type="entry name" value="PAS"/>
    <property type="match status" value="10"/>
</dbReference>
<dbReference type="PANTHER" id="PTHR43304">
    <property type="entry name" value="PHYTOCHROME-LIKE PROTEIN CPH1"/>
    <property type="match status" value="1"/>
</dbReference>
<dbReference type="InterPro" id="IPR035965">
    <property type="entry name" value="PAS-like_dom_sf"/>
</dbReference>
<feature type="domain" description="PAC" evidence="11">
    <location>
        <begin position="976"/>
        <end position="1028"/>
    </location>
</feature>
<dbReference type="SUPFAM" id="SSF55781">
    <property type="entry name" value="GAF domain-like"/>
    <property type="match status" value="2"/>
</dbReference>
<evidence type="ECO:0000256" key="8">
    <source>
        <dbReference type="SAM" id="Coils"/>
    </source>
</evidence>
<evidence type="ECO:0000256" key="7">
    <source>
        <dbReference type="ARBA" id="ARBA00023163"/>
    </source>
</evidence>
<feature type="domain" description="PAC" evidence="11">
    <location>
        <begin position="711"/>
        <end position="763"/>
    </location>
</feature>
<dbReference type="NCBIfam" id="TIGR00229">
    <property type="entry name" value="sensory_box"/>
    <property type="match status" value="9"/>
</dbReference>
<dbReference type="InterPro" id="IPR052162">
    <property type="entry name" value="Sensor_kinase/Photoreceptor"/>
</dbReference>
<feature type="domain" description="PAC" evidence="11">
    <location>
        <begin position="464"/>
        <end position="515"/>
    </location>
</feature>
<feature type="region of interest" description="Disordered" evidence="9">
    <location>
        <begin position="62"/>
        <end position="93"/>
    </location>
</feature>
<evidence type="ECO:0000256" key="2">
    <source>
        <dbReference type="ARBA" id="ARBA00012438"/>
    </source>
</evidence>
<sequence>MATTSWNVLGGDLGVGGSVGWLAIFGSAVLGVAVSDDGNGCNDLELLTAQVRAFTDRLEDGTGSIEDAAAGPDSSVATATGDPSEVDAPAESSFELEREDDLGDLADAIDELASVAADQAQAQAQAERDKLRERNQWLNAVVDAAPTALVAVDLEDAVRLWNSAAERLFGWRREEVEGEPLPTLPDAEAGVEEFNSFLETLRTGERVTGATIERRRKDGEVIDLTLSKAPIRNDEGEIVGLLGSMEERMDEADPNRLARERGDRLQRYRAFTNDVLDAIDDVIYVLDEDGDVLRWNQALTELSGYPNAEIADMRAVEFFDDEDREAVAEAIDAVLETGEARIEVPVVTADGEHVPLEFSASRLEDASGRTVIVGVGRDITDRRAKERELERYRQFTNDVLDAIDDVFYVLEKDGSMRRWNEAVGEVTGYTDDEIAEMNALEFFGEEDRPAIRDSMREAFETGDTRVEAGYRTRDGEQIPYEFVATVLEDPDGTPVEVGIGRDISDRKRYERELEAATERLDSVVSNAPVILYAVDDDGVFTFSEGAGLEALGFESGEVVGESVEDVYADHDGVLGDVERALAGEQVDAVREVGNTIFESSYQPVFDDDGEVTEIIGVAIDVTERKRRERELRERERELSRLMSNVPGMVYRCRNERGWPFEFVSDGCVDLTGYEPAALVSGEVDWGEDVVAEDHDELWEEVQAAVDDREPYTVTFPIETADGERRWMSEQGRGVYAEDGSLEHLEGVIIDVTDRIESERELERTRALLEQAQRLAGVGGWEIDVRSEPFDLEVTDQTARIHGVSPADGIDFEEFREFVHSDDRPQVTSAFERAVTDREPYDLEFRIYTADGETRWVRSVGEPVVDDRNGRYPENGRPGSDGEVVAVRGSVQDVTGRTERERELERYETIVQALGELVYVIDEEGYFRFVNDALTELTGHEPAELIGEHASTIMTDEDVEAARDQIRELLRADVPSRTFEIQLETKAGDVLDAENHIALLPMLDGEFAGTAGVIRDVTDRKERERELERTRDLLNRVQRLAKVGGWELDLRTDPREAIWSEELYRLHDLPTDVSPDLETTIQCYHPEDRDLAREMVETSIETATGYDFEARLLTREGEVRWVRAVSEPIFDENGDLIKFRGSVRDVTEQKARERELERTKARLEQTSQLASVGGWELDVREEPYTLQWTAETARIHGLDPEIEMDVEQALEYYHPKDVETVRSAVDRAIEDGESYVHEVRLLPEDGERRWVRSRGEPIVEDGDVVAVHGSIQDVTERKERERELERTRALLQRVEELANIGGWELDLRSDPPTPTWTNELYHIHGMPVEEPPDLGASIEKYHPDDKPRVRAGLENAIENGEIYDVEARLYPAPDDLRWVRAVGVPVFEDGELVKIHGALKDVTERKERELALESLHETARGLLGTESVEEVARLAVETADDVLDVDGVALYRLDDDRNQLVPVDCTDRFVESTTGESAMSLGNGDAIPWRAFVTGTQQVLGDPDAIDRSSFLEPAVESAVAVPIGRHGVFVVTAESGAIDEDARQLIETLVATTEAALDRLESEAALRERDDELESQNERLRRQVSVTETIRRINGSLVGVSSRDEIERTVPERLVEDDDIAFAWIGAADPSGTSLETLSWAGGGEEYLDAVSFDLEEAVEPACLATRRGEATIVENVIDGLRQDAWRRRALEAGFQSVVAVPLALEEYSYGVLAVYGTEPNTFTTLERAVFAELGETIANAITATRTREALHAETLLELTVSIDDSSDVLSQLATQSGAGVSFEGLGTQSGPGSGSESRVFFQTTGVEPDAIEETLEGLVSVSGHRLLACTRNGDEDGNGSDGEGPIRCRFEALVTGDVLAPRLVRHGASPRSIEADGTETLVTAELPAGTDVREFVQLLTDHYGETSLERRQYVDRSSHTRRELVTSLFDSLTDRQLEVLRTAYYAGYFEWPRESTGEDVAEMLSVSQPTINRHLRIAQQRLFEQLLEPGHVADVGA</sequence>
<dbReference type="Pfam" id="PF13185">
    <property type="entry name" value="GAF_2"/>
    <property type="match status" value="2"/>
</dbReference>
<gene>
    <name evidence="12" type="ORF">B1756_04975</name>
</gene>
<dbReference type="Pfam" id="PF08447">
    <property type="entry name" value="PAS_3"/>
    <property type="match status" value="5"/>
</dbReference>
<evidence type="ECO:0000256" key="5">
    <source>
        <dbReference type="ARBA" id="ARBA00022777"/>
    </source>
</evidence>
<feature type="domain" description="PAS" evidence="10">
    <location>
        <begin position="134"/>
        <end position="179"/>
    </location>
</feature>
<accession>A0A2Z2HWF8</accession>
<dbReference type="Pfam" id="PF15915">
    <property type="entry name" value="BAT"/>
    <property type="match status" value="1"/>
</dbReference>
<feature type="domain" description="PAC" evidence="11">
    <location>
        <begin position="1362"/>
        <end position="1413"/>
    </location>
</feature>
<dbReference type="SMART" id="SM00091">
    <property type="entry name" value="PAS"/>
    <property type="match status" value="7"/>
</dbReference>
<keyword evidence="7" id="KW-0804">Transcription</keyword>
<evidence type="ECO:0000313" key="13">
    <source>
        <dbReference type="Proteomes" id="UP000250088"/>
    </source>
</evidence>
<keyword evidence="5" id="KW-0418">Kinase</keyword>
<feature type="domain" description="PAC" evidence="11">
    <location>
        <begin position="1105"/>
        <end position="1157"/>
    </location>
</feature>
<dbReference type="SUPFAM" id="SSF55785">
    <property type="entry name" value="PYP-like sensor domain (PAS domain)"/>
    <property type="match status" value="10"/>
</dbReference>
<keyword evidence="4" id="KW-0808">Transferase</keyword>
<dbReference type="InterPro" id="IPR000700">
    <property type="entry name" value="PAS-assoc_C"/>
</dbReference>
<evidence type="ECO:0000256" key="9">
    <source>
        <dbReference type="SAM" id="MobiDB-lite"/>
    </source>
</evidence>
<feature type="domain" description="PAC" evidence="11">
    <location>
        <begin position="582"/>
        <end position="633"/>
    </location>
</feature>
<proteinExistence type="predicted"/>
<dbReference type="KEGG" id="naj:B1756_04975"/>
<dbReference type="InterPro" id="IPR013655">
    <property type="entry name" value="PAS_fold_3"/>
</dbReference>
<evidence type="ECO:0000256" key="4">
    <source>
        <dbReference type="ARBA" id="ARBA00022679"/>
    </source>
</evidence>
<dbReference type="Gene3D" id="3.30.450.20">
    <property type="entry name" value="PAS domain"/>
    <property type="match status" value="10"/>
</dbReference>
<dbReference type="PROSITE" id="PS50113">
    <property type="entry name" value="PAC"/>
    <property type="match status" value="9"/>
</dbReference>